<dbReference type="Proteomes" id="UP000187735">
    <property type="component" value="Chromosome"/>
</dbReference>
<dbReference type="STRING" id="1891926.Fuma_04311"/>
<sequence>MSTQVYLTRDALADFAEPGDVIVNFTSDSIAASVPSLSFSSDGLPRLTQGAAYPVSCDTPDIDSLQAILSQGNSRLVVVADGSAGGDEFMRRLASTNLPYVVCMLEESCAADAFMDEEDSEAVAERLRQLGYI</sequence>
<keyword evidence="2" id="KW-1185">Reference proteome</keyword>
<accession>A0A1P8WKS4</accession>
<dbReference type="RefSeq" id="WP_077025945.1">
    <property type="nucleotide sequence ID" value="NZ_CP017641.1"/>
</dbReference>
<reference evidence="1 2" key="1">
    <citation type="journal article" date="2016" name="Front. Microbiol.">
        <title>Fuerstia marisgermanicae gen. nov., sp. nov., an Unusual Member of the Phylum Planctomycetes from the German Wadden Sea.</title>
        <authorList>
            <person name="Kohn T."/>
            <person name="Heuer A."/>
            <person name="Jogler M."/>
            <person name="Vollmers J."/>
            <person name="Boedeker C."/>
            <person name="Bunk B."/>
            <person name="Rast P."/>
            <person name="Borchert D."/>
            <person name="Glockner I."/>
            <person name="Freese H.M."/>
            <person name="Klenk H.P."/>
            <person name="Overmann J."/>
            <person name="Kaster A.K."/>
            <person name="Rohde M."/>
            <person name="Wiegand S."/>
            <person name="Jogler C."/>
        </authorList>
    </citation>
    <scope>NUCLEOTIDE SEQUENCE [LARGE SCALE GENOMIC DNA]</scope>
    <source>
        <strain evidence="1 2">NH11</strain>
    </source>
</reference>
<proteinExistence type="predicted"/>
<dbReference type="KEGG" id="fmr:Fuma_04311"/>
<organism evidence="1 2">
    <name type="scientific">Fuerstiella marisgermanici</name>
    <dbReference type="NCBI Taxonomy" id="1891926"/>
    <lineage>
        <taxon>Bacteria</taxon>
        <taxon>Pseudomonadati</taxon>
        <taxon>Planctomycetota</taxon>
        <taxon>Planctomycetia</taxon>
        <taxon>Planctomycetales</taxon>
        <taxon>Planctomycetaceae</taxon>
        <taxon>Fuerstiella</taxon>
    </lineage>
</organism>
<dbReference type="EMBL" id="CP017641">
    <property type="protein sequence ID" value="APZ94672.1"/>
    <property type="molecule type" value="Genomic_DNA"/>
</dbReference>
<protein>
    <submittedName>
        <fullName evidence="1">Uncharacterized protein</fullName>
    </submittedName>
</protein>
<gene>
    <name evidence="1" type="ORF">Fuma_04311</name>
</gene>
<evidence type="ECO:0000313" key="1">
    <source>
        <dbReference type="EMBL" id="APZ94672.1"/>
    </source>
</evidence>
<evidence type="ECO:0000313" key="2">
    <source>
        <dbReference type="Proteomes" id="UP000187735"/>
    </source>
</evidence>
<name>A0A1P8WKS4_9PLAN</name>
<dbReference type="AlphaFoldDB" id="A0A1P8WKS4"/>